<evidence type="ECO:0000313" key="1">
    <source>
        <dbReference type="EMBL" id="CAJ1963988.1"/>
    </source>
</evidence>
<keyword evidence="2" id="KW-1185">Reference proteome</keyword>
<comment type="caution">
    <text evidence="1">The sequence shown here is derived from an EMBL/GenBank/DDBJ whole genome shotgun (WGS) entry which is preliminary data.</text>
</comment>
<protein>
    <submittedName>
        <fullName evidence="1">Uncharacterized protein</fullName>
    </submittedName>
</protein>
<name>A0AAD2G5Q5_9STRA</name>
<dbReference type="EMBL" id="CAKOGP040002169">
    <property type="protein sequence ID" value="CAJ1963988.1"/>
    <property type="molecule type" value="Genomic_DNA"/>
</dbReference>
<evidence type="ECO:0000313" key="2">
    <source>
        <dbReference type="Proteomes" id="UP001295423"/>
    </source>
</evidence>
<sequence>MLHLSLITRLLLIGVLVLLFNGLTAFLRVQTPLFRHAVDELALPFVESNVEHSIHTADMISTMPTIRLIVAKTMSLKDMNDTIVDIETMQQKVDAKTMDHDYEVEWILFTYKNETYDALLEYLDTKQWKEKYRTTIYLWEGKQKLNFWQRYLNPSSIPNNIDYIWMMDGDMRIRDMAWDCFWKTARLFDPAMFAPTIMADADMYSESKKRYAGSSHPMKCHTDPSMDPENNDFQHLIAVDVPLIEVQTPIFRRDSWQAVYESFELNMPSWGKSFSDWGPNQVWCRIAASKIWNTTYAPIEQAALQPRMLWSRAKDTCSINETIKVDLSSVQDPRFYFNEFTEQYERHGCMIIQNTPFKHLNTQSSGARQDKQSKARQKWNAIAPAESNAYQNVYPNEFASVKKAQIHIYRAYTSNDPSQYACQVCKHREC</sequence>
<reference evidence="1" key="1">
    <citation type="submission" date="2023-08" db="EMBL/GenBank/DDBJ databases">
        <authorList>
            <person name="Audoor S."/>
            <person name="Bilcke G."/>
        </authorList>
    </citation>
    <scope>NUCLEOTIDE SEQUENCE</scope>
</reference>
<organism evidence="1 2">
    <name type="scientific">Cylindrotheca closterium</name>
    <dbReference type="NCBI Taxonomy" id="2856"/>
    <lineage>
        <taxon>Eukaryota</taxon>
        <taxon>Sar</taxon>
        <taxon>Stramenopiles</taxon>
        <taxon>Ochrophyta</taxon>
        <taxon>Bacillariophyta</taxon>
        <taxon>Bacillariophyceae</taxon>
        <taxon>Bacillariophycidae</taxon>
        <taxon>Bacillariales</taxon>
        <taxon>Bacillariaceae</taxon>
        <taxon>Cylindrotheca</taxon>
    </lineage>
</organism>
<accession>A0AAD2G5Q5</accession>
<proteinExistence type="predicted"/>
<dbReference type="Proteomes" id="UP001295423">
    <property type="component" value="Unassembled WGS sequence"/>
</dbReference>
<gene>
    <name evidence="1" type="ORF">CYCCA115_LOCUS20416</name>
</gene>
<dbReference type="AlphaFoldDB" id="A0AAD2G5Q5"/>